<sequence length="351" mass="40474">MKLTLHNIKIIKDASIEFSGLTVIAGKNDTGKTTIGKYLYKTITFKMGEKQNDIITGFINYHSKVAHSEVTSRNTTIEESKKRENYFILEGEEVEQVSFIDTPNTLDTFSYIKNASLLFMQRRVFFDIDEHKTDLIVLLSQDITKKQHIPEKWFVRSKELYQEITHLIGGEVYYDKAKDNIFYKKYLGEINNTALKIEQREFIDTALGIIDGDDDNTVVLKMSETANGIKMFGYLQMLLLNNSIKKDSVLILDEPEVHLHPTWQLKYSELVVELVKNGVKVLVNSHSPYMVEALQRYAEKENIKSNFYLAKEGFIVQEDNSNSLTLSKIFEELSEPFKQFDDMDSEALQNG</sequence>
<dbReference type="GO" id="GO:0005524">
    <property type="term" value="F:ATP binding"/>
    <property type="evidence" value="ECO:0007669"/>
    <property type="project" value="InterPro"/>
</dbReference>
<dbReference type="GO" id="GO:0016887">
    <property type="term" value="F:ATP hydrolysis activity"/>
    <property type="evidence" value="ECO:0007669"/>
    <property type="project" value="InterPro"/>
</dbReference>
<organism evidence="2 3">
    <name type="scientific">Candidatus Venteria ishoeyi</name>
    <dbReference type="NCBI Taxonomy" id="1899563"/>
    <lineage>
        <taxon>Bacteria</taxon>
        <taxon>Pseudomonadati</taxon>
        <taxon>Pseudomonadota</taxon>
        <taxon>Gammaproteobacteria</taxon>
        <taxon>Thiotrichales</taxon>
        <taxon>Thiotrichaceae</taxon>
        <taxon>Venteria</taxon>
    </lineage>
</organism>
<dbReference type="PANTHER" id="PTHR43581">
    <property type="entry name" value="ATP/GTP PHOSPHATASE"/>
    <property type="match status" value="1"/>
</dbReference>
<feature type="domain" description="ATPase AAA-type core" evidence="1">
    <location>
        <begin position="21"/>
        <end position="291"/>
    </location>
</feature>
<dbReference type="SUPFAM" id="SSF52540">
    <property type="entry name" value="P-loop containing nucleoside triphosphate hydrolases"/>
    <property type="match status" value="1"/>
</dbReference>
<accession>A0A1H6FDH5</accession>
<dbReference type="AlphaFoldDB" id="A0A1H6FDH5"/>
<evidence type="ECO:0000259" key="1">
    <source>
        <dbReference type="Pfam" id="PF13304"/>
    </source>
</evidence>
<dbReference type="PANTHER" id="PTHR43581:SF2">
    <property type="entry name" value="EXCINUCLEASE ATPASE SUBUNIT"/>
    <property type="match status" value="1"/>
</dbReference>
<name>A0A1H6FDH5_9GAMM</name>
<evidence type="ECO:0000313" key="3">
    <source>
        <dbReference type="Proteomes" id="UP000236724"/>
    </source>
</evidence>
<proteinExistence type="predicted"/>
<dbReference type="Proteomes" id="UP000236724">
    <property type="component" value="Unassembled WGS sequence"/>
</dbReference>
<reference evidence="2 3" key="1">
    <citation type="submission" date="2016-10" db="EMBL/GenBank/DDBJ databases">
        <authorList>
            <person name="de Groot N.N."/>
        </authorList>
    </citation>
    <scope>NUCLEOTIDE SEQUENCE [LARGE SCALE GENOMIC DNA]</scope>
    <source>
        <strain evidence="2">MBHS1</strain>
    </source>
</reference>
<evidence type="ECO:0000313" key="2">
    <source>
        <dbReference type="EMBL" id="SEH08097.1"/>
    </source>
</evidence>
<dbReference type="OrthoDB" id="9815944at2"/>
<keyword evidence="3" id="KW-1185">Reference proteome</keyword>
<dbReference type="InterPro" id="IPR027417">
    <property type="entry name" value="P-loop_NTPase"/>
</dbReference>
<protein>
    <recommendedName>
        <fullName evidence="1">ATPase AAA-type core domain-containing protein</fullName>
    </recommendedName>
</protein>
<dbReference type="EMBL" id="FMSV02000543">
    <property type="protein sequence ID" value="SEH08097.1"/>
    <property type="molecule type" value="Genomic_DNA"/>
</dbReference>
<dbReference type="Pfam" id="PF13304">
    <property type="entry name" value="AAA_21"/>
    <property type="match status" value="1"/>
</dbReference>
<dbReference type="RefSeq" id="WP_103921679.1">
    <property type="nucleotide sequence ID" value="NZ_FMSV02000543.1"/>
</dbReference>
<dbReference type="Gene3D" id="3.40.50.300">
    <property type="entry name" value="P-loop containing nucleotide triphosphate hydrolases"/>
    <property type="match status" value="1"/>
</dbReference>
<gene>
    <name evidence="2" type="ORF">MBHS_03986</name>
</gene>
<dbReference type="InterPro" id="IPR003959">
    <property type="entry name" value="ATPase_AAA_core"/>
</dbReference>
<dbReference type="InterPro" id="IPR051396">
    <property type="entry name" value="Bact_Antivir_Def_Nuclease"/>
</dbReference>